<reference evidence="15 16" key="1">
    <citation type="submission" date="2014-04" db="EMBL/GenBank/DDBJ databases">
        <authorList>
            <consortium name="DOE Joint Genome Institute"/>
            <person name="Kuo A."/>
            <person name="Zuccaro A."/>
            <person name="Kohler A."/>
            <person name="Nagy L.G."/>
            <person name="Floudas D."/>
            <person name="Copeland A."/>
            <person name="Barry K.W."/>
            <person name="Cichocki N."/>
            <person name="Veneault-Fourrey C."/>
            <person name="LaButti K."/>
            <person name="Lindquist E.A."/>
            <person name="Lipzen A."/>
            <person name="Lundell T."/>
            <person name="Morin E."/>
            <person name="Murat C."/>
            <person name="Sun H."/>
            <person name="Tunlid A."/>
            <person name="Henrissat B."/>
            <person name="Grigoriev I.V."/>
            <person name="Hibbett D.S."/>
            <person name="Martin F."/>
            <person name="Nordberg H.P."/>
            <person name="Cantor M.N."/>
            <person name="Hua S.X."/>
        </authorList>
    </citation>
    <scope>NUCLEOTIDE SEQUENCE [LARGE SCALE GENOMIC DNA]</scope>
    <source>
        <strain evidence="15 16">MAFF 305830</strain>
    </source>
</reference>
<dbReference type="OrthoDB" id="283815at2759"/>
<feature type="region of interest" description="Disordered" evidence="14">
    <location>
        <begin position="496"/>
        <end position="517"/>
    </location>
</feature>
<evidence type="ECO:0000313" key="15">
    <source>
        <dbReference type="EMBL" id="KIM29992.1"/>
    </source>
</evidence>
<feature type="region of interest" description="Disordered" evidence="14">
    <location>
        <begin position="210"/>
        <end position="245"/>
    </location>
</feature>
<dbReference type="Proteomes" id="UP000054097">
    <property type="component" value="Unassembled WGS sequence"/>
</dbReference>
<dbReference type="AlphaFoldDB" id="A0A0C2XLW5"/>
<evidence type="ECO:0000256" key="2">
    <source>
        <dbReference type="ARBA" id="ARBA00004529"/>
    </source>
</evidence>
<evidence type="ECO:0000256" key="11">
    <source>
        <dbReference type="ARBA" id="ARBA00034776"/>
    </source>
</evidence>
<evidence type="ECO:0000256" key="13">
    <source>
        <dbReference type="ARBA" id="ARBA00093507"/>
    </source>
</evidence>
<reference evidence="16" key="2">
    <citation type="submission" date="2015-01" db="EMBL/GenBank/DDBJ databases">
        <title>Evolutionary Origins and Diversification of the Mycorrhizal Mutualists.</title>
        <authorList>
            <consortium name="DOE Joint Genome Institute"/>
            <consortium name="Mycorrhizal Genomics Consortium"/>
            <person name="Kohler A."/>
            <person name="Kuo A."/>
            <person name="Nagy L.G."/>
            <person name="Floudas D."/>
            <person name="Copeland A."/>
            <person name="Barry K.W."/>
            <person name="Cichocki N."/>
            <person name="Veneault-Fourrey C."/>
            <person name="LaButti K."/>
            <person name="Lindquist E.A."/>
            <person name="Lipzen A."/>
            <person name="Lundell T."/>
            <person name="Morin E."/>
            <person name="Murat C."/>
            <person name="Riley R."/>
            <person name="Ohm R."/>
            <person name="Sun H."/>
            <person name="Tunlid A."/>
            <person name="Henrissat B."/>
            <person name="Grigoriev I.V."/>
            <person name="Hibbett D.S."/>
            <person name="Martin F."/>
        </authorList>
    </citation>
    <scope>NUCLEOTIDE SEQUENCE [LARGE SCALE GENOMIC DNA]</scope>
    <source>
        <strain evidence="16">MAFF 305830</strain>
    </source>
</reference>
<evidence type="ECO:0000256" key="12">
    <source>
        <dbReference type="ARBA" id="ARBA00034864"/>
    </source>
</evidence>
<dbReference type="STRING" id="933852.A0A0C2XLW5"/>
<gene>
    <name evidence="15" type="ORF">M408DRAFT_67057</name>
</gene>
<keyword evidence="6" id="KW-0597">Phosphoprotein</keyword>
<organism evidence="15 16">
    <name type="scientific">Serendipita vermifera MAFF 305830</name>
    <dbReference type="NCBI Taxonomy" id="933852"/>
    <lineage>
        <taxon>Eukaryota</taxon>
        <taxon>Fungi</taxon>
        <taxon>Dikarya</taxon>
        <taxon>Basidiomycota</taxon>
        <taxon>Agaricomycotina</taxon>
        <taxon>Agaricomycetes</taxon>
        <taxon>Sebacinales</taxon>
        <taxon>Serendipitaceae</taxon>
        <taxon>Serendipita</taxon>
    </lineage>
</organism>
<keyword evidence="7" id="KW-0832">Ubl conjugation</keyword>
<evidence type="ECO:0000256" key="4">
    <source>
        <dbReference type="ARBA" id="ARBA00022490"/>
    </source>
</evidence>
<feature type="compositionally biased region" description="Low complexity" evidence="14">
    <location>
        <begin position="212"/>
        <end position="227"/>
    </location>
</feature>
<evidence type="ECO:0000256" key="6">
    <source>
        <dbReference type="ARBA" id="ARBA00022553"/>
    </source>
</evidence>
<evidence type="ECO:0000313" key="16">
    <source>
        <dbReference type="Proteomes" id="UP000054097"/>
    </source>
</evidence>
<comment type="subunit">
    <text evidence="13">Subunit of dynactin, a multiprotein complex part of a tripartite complex with dynein and a adapter, such as BICDL1, BICD2 or HOOK3. The dynactin complex is built around ACTR1A/ACTB filament and consists of an actin-related filament composed of a shoulder domain, a pointed end and a barbed end. Its length is defined by its flexible shoulder domain. The soulder is composed of 2 DCTN1 subunits, 4 DCTN2 and 2 DCTN3. The 4 DCNT2 (via N-terminus) bind the ACTR1A filament and act as molecular rulers to determine the length. The pointed end is important for binding dynein-dynactin cargo adapters. Consists of 4 subunits: ACTR10, DCNT4, DCTN5 and DCTN6. The barbed end is composed of a CAPZA1:CAPZB heterodimers, which binds ACTR1A/ACTB filament and dynactin and stabilizes dynactin. Interacts with ATP7B, but not ATP7A, in a copper-dependent manner. Interacts with ANK2; this interaction is required for localization at costameres. Interacts with N4BP2L1.</text>
</comment>
<dbReference type="EMBL" id="KN824286">
    <property type="protein sequence ID" value="KIM29992.1"/>
    <property type="molecule type" value="Genomic_DNA"/>
</dbReference>
<sequence length="633" mass="68335">MPPTIRYHCNCTSLASGVPPPPHLPSSAYAFHPLHSLYFCEECDAVRCNRCATVEISGYYCPNCLFEVPSASVRAEKNRCARNCFLCPVCTNTLSVVPSDPPEPADGARTPVTISAVGEPPFFLYCNHCRWDSVDAGITFEKPTGLALQLQKTEDSAPEILELEKLKDYFEPALRQAQAQQQLHASSTAHLNPIQAAASSALSRDIPALKYSSGRRPGLGSSSSRRGVPPAMPSPGVGHQDIDDPATEYKPRVWMSAGGGIGHDAEVEWLANLGSQGGEGSSQPVVATSNSGEIATLSQRLHATQFSWAPTHSLRTVDLKPTRVPLRSKKSKRCPKCTHILIKPELKAQSTKWKIKLVAGNYLPGIEVFLPTVGQNPALKKTGKEKEAASAEEAAAANMMLPGRSYPFHLIFSNPLYDPITVRLSVQRSLPAASATPIVPDTPATPMVSQSHATAKRPPYAISLPTTSFLVNPFAEAWEYEDDEDEEMFDEDDIGINLGISRTPGRSGTGRDGGTKTKAKTVGVLERRANVTKIGGEVVVSKEGKGAVKFNMLVSYTYRSDDAAPEEAKTDASTPASKLSSTKKELLAGATENTKTFNFYTVVDLGAIAPKEIIAKVEKQERRDSVQTVGVYN</sequence>
<evidence type="ECO:0000256" key="7">
    <source>
        <dbReference type="ARBA" id="ARBA00022843"/>
    </source>
</evidence>
<dbReference type="HOGENOM" id="CLU_023311_0_0_1"/>
<keyword evidence="8" id="KW-0007">Acetylation</keyword>
<evidence type="ECO:0000256" key="8">
    <source>
        <dbReference type="ARBA" id="ARBA00022990"/>
    </source>
</evidence>
<evidence type="ECO:0000256" key="9">
    <source>
        <dbReference type="ARBA" id="ARBA00023054"/>
    </source>
</evidence>
<evidence type="ECO:0000256" key="3">
    <source>
        <dbReference type="ARBA" id="ARBA00004657"/>
    </source>
</evidence>
<comment type="similarity">
    <text evidence="11">Belongs to the dynactin subunit 4 family.</text>
</comment>
<dbReference type="GO" id="GO:0005869">
    <property type="term" value="C:dynactin complex"/>
    <property type="evidence" value="ECO:0007669"/>
    <property type="project" value="InterPro"/>
</dbReference>
<dbReference type="InterPro" id="IPR008603">
    <property type="entry name" value="DCTN4"/>
</dbReference>
<keyword evidence="9" id="KW-0175">Coiled coil</keyword>
<dbReference type="Pfam" id="PF05502">
    <property type="entry name" value="Dynactin_p62"/>
    <property type="match status" value="2"/>
</dbReference>
<dbReference type="PANTHER" id="PTHR13034">
    <property type="entry name" value="DYNACTIN P62 SUBUNIT"/>
    <property type="match status" value="1"/>
</dbReference>
<keyword evidence="16" id="KW-1185">Reference proteome</keyword>
<comment type="subcellular location">
    <subcellularLocation>
        <location evidence="1">Cytoplasm</location>
        <location evidence="1">Cytoskeleton</location>
        <location evidence="1">Microtubule organizing center</location>
        <location evidence="1">Centrosome</location>
    </subcellularLocation>
    <subcellularLocation>
        <location evidence="2">Cytoplasm</location>
        <location evidence="2">Cytoskeleton</location>
        <location evidence="2">Stress fiber</location>
    </subcellularLocation>
    <subcellularLocation>
        <location evidence="3">Cytoplasm</location>
        <location evidence="3">Myofibril</location>
    </subcellularLocation>
</comment>
<evidence type="ECO:0000256" key="5">
    <source>
        <dbReference type="ARBA" id="ARBA00022499"/>
    </source>
</evidence>
<proteinExistence type="inferred from homology"/>
<evidence type="ECO:0000256" key="10">
    <source>
        <dbReference type="ARBA" id="ARBA00023212"/>
    </source>
</evidence>
<protein>
    <recommendedName>
        <fullName evidence="12">Dynactin subunit 4</fullName>
    </recommendedName>
</protein>
<evidence type="ECO:0000256" key="1">
    <source>
        <dbReference type="ARBA" id="ARBA00004300"/>
    </source>
</evidence>
<keyword evidence="4" id="KW-0963">Cytoplasm</keyword>
<dbReference type="PANTHER" id="PTHR13034:SF2">
    <property type="entry name" value="DYNACTIN SUBUNIT 4"/>
    <property type="match status" value="1"/>
</dbReference>
<dbReference type="GO" id="GO:0001725">
    <property type="term" value="C:stress fiber"/>
    <property type="evidence" value="ECO:0007669"/>
    <property type="project" value="UniProtKB-SubCell"/>
</dbReference>
<name>A0A0C2XLW5_SERVB</name>
<keyword evidence="5" id="KW-1017">Isopeptide bond</keyword>
<keyword evidence="10" id="KW-0206">Cytoskeleton</keyword>
<accession>A0A0C2XLW5</accession>
<evidence type="ECO:0000256" key="14">
    <source>
        <dbReference type="SAM" id="MobiDB-lite"/>
    </source>
</evidence>